<protein>
    <recommendedName>
        <fullName evidence="3">Isopenicillin N synthase-like Fe(2+) 2OG dioxygenase domain-containing protein</fullName>
    </recommendedName>
</protein>
<dbReference type="InterPro" id="IPR027443">
    <property type="entry name" value="IPNS-like_sf"/>
</dbReference>
<dbReference type="AlphaFoldDB" id="A0ABD3N4H9"/>
<dbReference type="Gene3D" id="2.60.120.330">
    <property type="entry name" value="B-lactam Antibiotic, Isopenicillin N Synthase, Chain"/>
    <property type="match status" value="1"/>
</dbReference>
<proteinExistence type="predicted"/>
<comment type="caution">
    <text evidence="1">The sequence shown here is derived from an EMBL/GenBank/DDBJ whole genome shotgun (WGS) entry which is preliminary data.</text>
</comment>
<sequence length="381" mass="41929">MSTSRLVILDYADVSSDPSSKDLSSYLERAFGGSSSSNNGISPLGIVAIRNIPGFVAAKNALLPQGHTLAHLDESYLDKHLTDAASLYNAGWSRGKEKLGDKPDYAKASYYFNPLSDVPGTEEDRAKYPASYPCNKWPNEDETDLQGFKDNAKNLGNIMHKTVVLLSRHIDNLAARKVKGYKQDLLYNAMKETEKAKGRLLYYYPLEESNDSDAQTKPFDNWIGWHNDSGFLTSLSGDLYVNATGKSLDKSEIDPAAGLYVTDRSGESIHVSIPEDCMAVQIGEVVQILTGGVVSATPHCVRGPSPNFNGVKVARISCPCFIDSKPIYPLVAPEGCSREQVVNAGIGREKVPALEDRWTEDGMSFGDFLQKTFERYYDWKG</sequence>
<dbReference type="SUPFAM" id="SSF51197">
    <property type="entry name" value="Clavaminate synthase-like"/>
    <property type="match status" value="1"/>
</dbReference>
<dbReference type="Proteomes" id="UP001530400">
    <property type="component" value="Unassembled WGS sequence"/>
</dbReference>
<evidence type="ECO:0000313" key="1">
    <source>
        <dbReference type="EMBL" id="KAL3771034.1"/>
    </source>
</evidence>
<dbReference type="EMBL" id="JALLPJ020001295">
    <property type="protein sequence ID" value="KAL3771034.1"/>
    <property type="molecule type" value="Genomic_DNA"/>
</dbReference>
<name>A0ABD3N4H9_9STRA</name>
<organism evidence="1 2">
    <name type="scientific">Cyclotella atomus</name>
    <dbReference type="NCBI Taxonomy" id="382360"/>
    <lineage>
        <taxon>Eukaryota</taxon>
        <taxon>Sar</taxon>
        <taxon>Stramenopiles</taxon>
        <taxon>Ochrophyta</taxon>
        <taxon>Bacillariophyta</taxon>
        <taxon>Coscinodiscophyceae</taxon>
        <taxon>Thalassiosirophycidae</taxon>
        <taxon>Stephanodiscales</taxon>
        <taxon>Stephanodiscaceae</taxon>
        <taxon>Cyclotella</taxon>
    </lineage>
</organism>
<evidence type="ECO:0000313" key="2">
    <source>
        <dbReference type="Proteomes" id="UP001530400"/>
    </source>
</evidence>
<keyword evidence="2" id="KW-1185">Reference proteome</keyword>
<dbReference type="PANTHER" id="PTHR48420">
    <property type="entry name" value="NON-HAEM DIOXYGENASE N-TERMINAL DOMAIN-CONTAINING PROTEIN"/>
    <property type="match status" value="1"/>
</dbReference>
<evidence type="ECO:0008006" key="3">
    <source>
        <dbReference type="Google" id="ProtNLM"/>
    </source>
</evidence>
<accession>A0ABD3N4H9</accession>
<reference evidence="1 2" key="1">
    <citation type="submission" date="2024-10" db="EMBL/GenBank/DDBJ databases">
        <title>Updated reference genomes for cyclostephanoid diatoms.</title>
        <authorList>
            <person name="Roberts W.R."/>
            <person name="Alverson A.J."/>
        </authorList>
    </citation>
    <scope>NUCLEOTIDE SEQUENCE [LARGE SCALE GENOMIC DNA]</scope>
    <source>
        <strain evidence="1 2">AJA010-31</strain>
    </source>
</reference>
<gene>
    <name evidence="1" type="ORF">ACHAWO_013212</name>
</gene>
<dbReference type="PANTHER" id="PTHR48420:SF1">
    <property type="entry name" value="NON-HAEM DIOXYGENASE N-TERMINAL DOMAIN-CONTAINING PROTEIN"/>
    <property type="match status" value="1"/>
</dbReference>